<dbReference type="RefSeq" id="XP_018190053.1">
    <property type="nucleotide sequence ID" value="XM_018330932.1"/>
</dbReference>
<sequence length="283" mass="32334">MPSDLETRLQHGHGAVDDWTRTEDKDLRKRIQNRLAQRKRREKLAQTHFRAKRRNRAVGREEADGDSSSASPSEVIETINPQRIVSSWNKNDSVGLKIQNMIVATGLAEHRFIRLAQYSLLRAFVSNAAILGLSPALLADDESISPWTISNPFKPAEYATEYPHTLRPTHIQLSTYHHPYIDLIASPNFRDNILLAMLTDEQEDQFCHDFSSDAVKIWGSQPWNPTGWEISQEFLDRWSSLIDEGTIRTSNFWRLERGERPLALPAPSTTSETDNQLIATETF</sequence>
<feature type="region of interest" description="Disordered" evidence="1">
    <location>
        <begin position="263"/>
        <end position="283"/>
    </location>
</feature>
<dbReference type="STRING" id="1328760.A0A165I7I4"/>
<proteinExistence type="predicted"/>
<dbReference type="GO" id="GO:0003700">
    <property type="term" value="F:DNA-binding transcription factor activity"/>
    <property type="evidence" value="ECO:0007669"/>
    <property type="project" value="InterPro"/>
</dbReference>
<gene>
    <name evidence="3" type="ORF">L228DRAFT_237422</name>
</gene>
<feature type="compositionally biased region" description="Polar residues" evidence="1">
    <location>
        <begin position="267"/>
        <end position="283"/>
    </location>
</feature>
<dbReference type="InterPro" id="IPR004827">
    <property type="entry name" value="bZIP"/>
</dbReference>
<dbReference type="Proteomes" id="UP000076632">
    <property type="component" value="Unassembled WGS sequence"/>
</dbReference>
<dbReference type="Pfam" id="PF11905">
    <property type="entry name" value="DUF3425"/>
    <property type="match status" value="1"/>
</dbReference>
<dbReference type="OMA" id="TINPQRI"/>
<dbReference type="OrthoDB" id="2245989at2759"/>
<accession>A0A165I7I4</accession>
<dbReference type="PANTHER" id="PTHR38116:SF9">
    <property type="entry name" value="BZIP DOMAIN-CONTAINING PROTEIN"/>
    <property type="match status" value="1"/>
</dbReference>
<feature type="region of interest" description="Disordered" evidence="1">
    <location>
        <begin position="38"/>
        <end position="75"/>
    </location>
</feature>
<evidence type="ECO:0000313" key="3">
    <source>
        <dbReference type="EMBL" id="KZF24498.1"/>
    </source>
</evidence>
<dbReference type="PROSITE" id="PS00036">
    <property type="entry name" value="BZIP_BASIC"/>
    <property type="match status" value="1"/>
</dbReference>
<dbReference type="InParanoid" id="A0A165I7I4"/>
<dbReference type="PANTHER" id="PTHR38116">
    <property type="entry name" value="CHROMOSOME 7, WHOLE GENOME SHOTGUN SEQUENCE"/>
    <property type="match status" value="1"/>
</dbReference>
<evidence type="ECO:0000256" key="1">
    <source>
        <dbReference type="SAM" id="MobiDB-lite"/>
    </source>
</evidence>
<feature type="region of interest" description="Disordered" evidence="1">
    <location>
        <begin position="1"/>
        <end position="23"/>
    </location>
</feature>
<dbReference type="EMBL" id="KV407456">
    <property type="protein sequence ID" value="KZF24498.1"/>
    <property type="molecule type" value="Genomic_DNA"/>
</dbReference>
<reference evidence="3 4" key="1">
    <citation type="journal article" date="2016" name="Fungal Biol.">
        <title>The genome of Xylona heveae provides a window into fungal endophytism.</title>
        <authorList>
            <person name="Gazis R."/>
            <person name="Kuo A."/>
            <person name="Riley R."/>
            <person name="LaButti K."/>
            <person name="Lipzen A."/>
            <person name="Lin J."/>
            <person name="Amirebrahimi M."/>
            <person name="Hesse C.N."/>
            <person name="Spatafora J.W."/>
            <person name="Henrissat B."/>
            <person name="Hainaut M."/>
            <person name="Grigoriev I.V."/>
            <person name="Hibbett D.S."/>
        </authorList>
    </citation>
    <scope>NUCLEOTIDE SEQUENCE [LARGE SCALE GENOMIC DNA]</scope>
    <source>
        <strain evidence="3 4">TC161</strain>
    </source>
</reference>
<dbReference type="AlphaFoldDB" id="A0A165I7I4"/>
<name>A0A165I7I4_XYLHT</name>
<dbReference type="InterPro" id="IPR021833">
    <property type="entry name" value="DUF3425"/>
</dbReference>
<organism evidence="3 4">
    <name type="scientific">Xylona heveae (strain CBS 132557 / TC161)</name>
    <dbReference type="NCBI Taxonomy" id="1328760"/>
    <lineage>
        <taxon>Eukaryota</taxon>
        <taxon>Fungi</taxon>
        <taxon>Dikarya</taxon>
        <taxon>Ascomycota</taxon>
        <taxon>Pezizomycotina</taxon>
        <taxon>Xylonomycetes</taxon>
        <taxon>Xylonales</taxon>
        <taxon>Xylonaceae</taxon>
        <taxon>Xylona</taxon>
    </lineage>
</organism>
<evidence type="ECO:0000259" key="2">
    <source>
        <dbReference type="PROSITE" id="PS00036"/>
    </source>
</evidence>
<evidence type="ECO:0000313" key="4">
    <source>
        <dbReference type="Proteomes" id="UP000076632"/>
    </source>
</evidence>
<dbReference type="GeneID" id="28896069"/>
<feature type="domain" description="BZIP" evidence="2">
    <location>
        <begin position="28"/>
        <end position="43"/>
    </location>
</feature>
<protein>
    <recommendedName>
        <fullName evidence="2">BZIP domain-containing protein</fullName>
    </recommendedName>
</protein>
<keyword evidence="4" id="KW-1185">Reference proteome</keyword>